<feature type="domain" description="DUF7351" evidence="2">
    <location>
        <begin position="111"/>
        <end position="286"/>
    </location>
</feature>
<dbReference type="Proteomes" id="UP000199451">
    <property type="component" value="Unassembled WGS sequence"/>
</dbReference>
<gene>
    <name evidence="3" type="ORF">SAMN04487949_0677</name>
</gene>
<evidence type="ECO:0000313" key="4">
    <source>
        <dbReference type="Proteomes" id="UP000199451"/>
    </source>
</evidence>
<name>A0A1G9Q474_9EURY</name>
<reference evidence="4" key="1">
    <citation type="submission" date="2016-10" db="EMBL/GenBank/DDBJ databases">
        <authorList>
            <person name="Varghese N."/>
            <person name="Submissions S."/>
        </authorList>
    </citation>
    <scope>NUCLEOTIDE SEQUENCE [LARGE SCALE GENOMIC DNA]</scope>
    <source>
        <strain evidence="4">CGMCC 1.10119</strain>
    </source>
</reference>
<dbReference type="InterPro" id="IPR055775">
    <property type="entry name" value="DUF7351"/>
</dbReference>
<keyword evidence="4" id="KW-1185">Reference proteome</keyword>
<organism evidence="3 4">
    <name type="scientific">Halogranum gelatinilyticum</name>
    <dbReference type="NCBI Taxonomy" id="660521"/>
    <lineage>
        <taxon>Archaea</taxon>
        <taxon>Methanobacteriati</taxon>
        <taxon>Methanobacteriota</taxon>
        <taxon>Stenosarchaea group</taxon>
        <taxon>Halobacteria</taxon>
        <taxon>Halobacteriales</taxon>
        <taxon>Haloferacaceae</taxon>
    </lineage>
</organism>
<dbReference type="Gene3D" id="1.10.10.10">
    <property type="entry name" value="Winged helix-like DNA-binding domain superfamily/Winged helix DNA-binding domain"/>
    <property type="match status" value="1"/>
</dbReference>
<protein>
    <submittedName>
        <fullName evidence="3">Uncharacterized protein</fullName>
    </submittedName>
</protein>
<evidence type="ECO:0000313" key="3">
    <source>
        <dbReference type="EMBL" id="SDM05713.1"/>
    </source>
</evidence>
<dbReference type="InterPro" id="IPR036388">
    <property type="entry name" value="WH-like_DNA-bd_sf"/>
</dbReference>
<sequence>MTEDATDEGERAADVDVARAASAMGSLADEDRLAILLALRNWETLTFVELQRAAGFADSGRFNYHLDRLLGRFVRKVEDGYELRAAGAKAVDIVTDERFGESPPPVERAVDADCPTCGATLRATYAEENVEVGCPDCSTLVHYGYFPPRARTSRDPEELFDAYAKGVWRDFTLADEGVCPYCSGRMETRVERGSDHHLQYPAVSDCHDCGAEVATAIGLRLLADPAVVSFLHDHRIAVDDRPFWTFDFCLDDGDVAVVSEDPFRVAVPIEQGDETLRVTVDAAGDVVETVRRRRR</sequence>
<dbReference type="AlphaFoldDB" id="A0A1G9Q474"/>
<dbReference type="OrthoDB" id="8482at2157"/>
<dbReference type="EMBL" id="FNHL01000001">
    <property type="protein sequence ID" value="SDM05713.1"/>
    <property type="molecule type" value="Genomic_DNA"/>
</dbReference>
<evidence type="ECO:0000259" key="2">
    <source>
        <dbReference type="Pfam" id="PF24042"/>
    </source>
</evidence>
<dbReference type="InterPro" id="IPR055771">
    <property type="entry name" value="DUF7347"/>
</dbReference>
<dbReference type="Pfam" id="PF24042">
    <property type="entry name" value="DUF7351"/>
    <property type="match status" value="1"/>
</dbReference>
<feature type="domain" description="DUF7347" evidence="1">
    <location>
        <begin position="21"/>
        <end position="94"/>
    </location>
</feature>
<evidence type="ECO:0000259" key="1">
    <source>
        <dbReference type="Pfam" id="PF24038"/>
    </source>
</evidence>
<proteinExistence type="predicted"/>
<dbReference type="RefSeq" id="WP_089694062.1">
    <property type="nucleotide sequence ID" value="NZ_FNHL01000001.1"/>
</dbReference>
<accession>A0A1G9Q474</accession>
<dbReference type="Pfam" id="PF24038">
    <property type="entry name" value="DUF7347"/>
    <property type="match status" value="1"/>
</dbReference>